<name>A0A976QTZ0_THEOR</name>
<organism evidence="1 2">
    <name type="scientific">Theileria orientalis</name>
    <dbReference type="NCBI Taxonomy" id="68886"/>
    <lineage>
        <taxon>Eukaryota</taxon>
        <taxon>Sar</taxon>
        <taxon>Alveolata</taxon>
        <taxon>Apicomplexa</taxon>
        <taxon>Aconoidasida</taxon>
        <taxon>Piroplasmida</taxon>
        <taxon>Theileriidae</taxon>
        <taxon>Theileria</taxon>
    </lineage>
</organism>
<evidence type="ECO:0000313" key="2">
    <source>
        <dbReference type="Proteomes" id="UP000244811"/>
    </source>
</evidence>
<protein>
    <submittedName>
        <fullName evidence="1">Uncharacterized protein</fullName>
    </submittedName>
</protein>
<dbReference type="AlphaFoldDB" id="A0A976QTZ0"/>
<proteinExistence type="predicted"/>
<dbReference type="EMBL" id="CP056070">
    <property type="protein sequence ID" value="UKK01224.2"/>
    <property type="molecule type" value="Genomic_DNA"/>
</dbReference>
<reference evidence="1" key="1">
    <citation type="submission" date="2022-07" db="EMBL/GenBank/DDBJ databases">
        <title>Evaluation of T. orientalis genome assembly methods using nanopore sequencing and analysis of variation between genomes.</title>
        <authorList>
            <person name="Yam J."/>
            <person name="Micallef M.L."/>
            <person name="Liu M."/>
            <person name="Djordjevic S.P."/>
            <person name="Bogema D.R."/>
            <person name="Jenkins C."/>
        </authorList>
    </citation>
    <scope>NUCLEOTIDE SEQUENCE</scope>
    <source>
        <strain evidence="1">Goon Nure</strain>
    </source>
</reference>
<accession>A0A976QTZ0</accession>
<dbReference type="Proteomes" id="UP000244811">
    <property type="component" value="Chromosome 3"/>
</dbReference>
<sequence length="286" mass="33581">MPLGILEYRVINLMNQLIWEAQIKEYKDTMQRDHFEAIETYKKFSEKPAQLYHVILDIAERVSPDLFGIEKVTGCLGNGDYVMYQMKKKYANQYKIRTIVDTDCNDMVLVETEETYIISSVEVFSNRYRKIVVLNSIVKNGNISPTRRDMFKKIINGQGYYRRVVGVTKRSIYSTLEINFPVRINLFLDQRETSVYESKETINETEKFTIFNIKESDGRGMKYVFKFVFGDILERRKYKIGNMPEEPCRKVYDVLKKNVFQTEVIVARSGSGPNPEMTDYNVFNIL</sequence>
<evidence type="ECO:0000313" key="1">
    <source>
        <dbReference type="EMBL" id="UKK01224.2"/>
    </source>
</evidence>
<gene>
    <name evidence="1" type="ORF">MACK_002037</name>
</gene>